<dbReference type="SMART" id="SM00382">
    <property type="entry name" value="AAA"/>
    <property type="match status" value="1"/>
</dbReference>
<dbReference type="CDD" id="cd19481">
    <property type="entry name" value="RecA-like_protease"/>
    <property type="match status" value="1"/>
</dbReference>
<evidence type="ECO:0000259" key="2">
    <source>
        <dbReference type="SMART" id="SM00382"/>
    </source>
</evidence>
<feature type="region of interest" description="Disordered" evidence="1">
    <location>
        <begin position="231"/>
        <end position="266"/>
    </location>
</feature>
<dbReference type="Proteomes" id="UP000029964">
    <property type="component" value="Unassembled WGS sequence"/>
</dbReference>
<gene>
    <name evidence="3" type="ORF">ACRE_066400</name>
</gene>
<feature type="region of interest" description="Disordered" evidence="1">
    <location>
        <begin position="1"/>
        <end position="29"/>
    </location>
</feature>
<feature type="compositionally biased region" description="Basic and acidic residues" evidence="1">
    <location>
        <begin position="15"/>
        <end position="27"/>
    </location>
</feature>
<dbReference type="EMBL" id="JPKY01000089">
    <property type="protein sequence ID" value="KFH42618.1"/>
    <property type="molecule type" value="Genomic_DNA"/>
</dbReference>
<organism evidence="3 4">
    <name type="scientific">Hapsidospora chrysogenum (strain ATCC 11550 / CBS 779.69 / DSM 880 / IAM 14645 / JCM 23072 / IMI 49137)</name>
    <name type="common">Acremonium chrysogenum</name>
    <dbReference type="NCBI Taxonomy" id="857340"/>
    <lineage>
        <taxon>Eukaryota</taxon>
        <taxon>Fungi</taxon>
        <taxon>Dikarya</taxon>
        <taxon>Ascomycota</taxon>
        <taxon>Pezizomycotina</taxon>
        <taxon>Sordariomycetes</taxon>
        <taxon>Hypocreomycetidae</taxon>
        <taxon>Hypocreales</taxon>
        <taxon>Bionectriaceae</taxon>
        <taxon>Hapsidospora</taxon>
    </lineage>
</organism>
<dbReference type="Pfam" id="PF00004">
    <property type="entry name" value="AAA"/>
    <property type="match status" value="1"/>
</dbReference>
<keyword evidence="3" id="KW-0131">Cell cycle</keyword>
<reference evidence="4" key="1">
    <citation type="journal article" date="2014" name="Genome Announc.">
        <title>Genome sequence and annotation of Acremonium chrysogenum, producer of the beta-lactam antibiotic cephalosporin C.</title>
        <authorList>
            <person name="Terfehr D."/>
            <person name="Dahlmann T.A."/>
            <person name="Specht T."/>
            <person name="Zadra I."/>
            <person name="Kuernsteiner H."/>
            <person name="Kueck U."/>
        </authorList>
    </citation>
    <scope>NUCLEOTIDE SEQUENCE [LARGE SCALE GENOMIC DNA]</scope>
    <source>
        <strain evidence="4">ATCC 11550 / CBS 779.69 / DSM 880 / IAM 14645 / JCM 23072 / IMI 49137</strain>
    </source>
</reference>
<dbReference type="STRING" id="857340.A0A086SZT6"/>
<dbReference type="GO" id="GO:0016887">
    <property type="term" value="F:ATP hydrolysis activity"/>
    <property type="evidence" value="ECO:0007669"/>
    <property type="project" value="InterPro"/>
</dbReference>
<dbReference type="GO" id="GO:0051301">
    <property type="term" value="P:cell division"/>
    <property type="evidence" value="ECO:0007669"/>
    <property type="project" value="UniProtKB-KW"/>
</dbReference>
<name>A0A086SZT6_HAPC1</name>
<dbReference type="PANTHER" id="PTHR46411:SF3">
    <property type="entry name" value="AAA+ ATPASE DOMAIN-CONTAINING PROTEIN"/>
    <property type="match status" value="1"/>
</dbReference>
<dbReference type="InterPro" id="IPR054289">
    <property type="entry name" value="DUF7025"/>
</dbReference>
<dbReference type="InterPro" id="IPR003959">
    <property type="entry name" value="ATPase_AAA_core"/>
</dbReference>
<proteinExistence type="predicted"/>
<feature type="compositionally biased region" description="Acidic residues" evidence="1">
    <location>
        <begin position="242"/>
        <end position="251"/>
    </location>
</feature>
<dbReference type="InterPro" id="IPR056599">
    <property type="entry name" value="AAA_lid_fung"/>
</dbReference>
<keyword evidence="3" id="KW-0132">Cell division</keyword>
<dbReference type="InterPro" id="IPR027417">
    <property type="entry name" value="P-loop_NTPase"/>
</dbReference>
<dbReference type="InterPro" id="IPR003593">
    <property type="entry name" value="AAA+_ATPase"/>
</dbReference>
<comment type="caution">
    <text evidence="3">The sequence shown here is derived from an EMBL/GenBank/DDBJ whole genome shotgun (WGS) entry which is preliminary data.</text>
</comment>
<dbReference type="HOGENOM" id="CLU_004471_2_3_1"/>
<evidence type="ECO:0000313" key="4">
    <source>
        <dbReference type="Proteomes" id="UP000029964"/>
    </source>
</evidence>
<protein>
    <submittedName>
        <fullName evidence="3">Putative cell division cycle ATPase-like protein</fullName>
    </submittedName>
</protein>
<sequence length="932" mass="107349">MAGTKHTARKAAPKRRNDQHGSHRDPDLGFMALQKEAERRERILADRRRTACKWRPKIPEVRKVDFEHFKNRFQDVEEPDYAIDVLVAGSGLQGQIRREIGQRRREAAARRRQFYMDMVGRSSSRREKLDALDKPKLGKKGDFLQPGDTEIQRIRIQSQPVLGHLTSLLNDTEVRSTPRTFVRPFKALIYFQPKMKEILATLEEKWADVEDLDDEQSETVEITVRDADVVVGGEAAQGEDKDSPDDEDDTESLQSVDSNADEDFDTLMDSPEALRDMRCYVNFIDEEVMPLYNRFDGNSETKVKFEDLWYLFRPGDLIYMPATGESGGRYHEVWRIYNVTVPKPLASYKANGWELFTDDFFKSVDSDDKVKFKISAYHIDHDGSAFGAVKRYFDIKSFVGERQIDSLDVFPIRFRKDHKQLIESLQKQGRKFLDYLDDRHQQYSAWTLTRNPPHSTDGPDEDILENEDYQKMRHPEFIESDVIVDLTEAYQKMPGWRPCFCGISVNASISCETEEDEISIQHWFEGTRHSRAYEQKDLIQQSDGVESRQRRDNFGRDPFLWAHANGSRILDSKAQALTLRDVDLVLLPKRMFAYALRERRFLPIDLNLLKPVRREAGIFENLRIQREYKDVVRGLVMSHFQKKVLERKYADAATEGPSQDLIQGKGRGLVVLLHGVPGVGKTATAEAVAMENHKPLFVITCGDLGLTPGEVESSLKNVFRLAHLWDCVLLLDEADVFLSQRSKQDMKRNALVSVFLRVLEYYNGLLFLTTNRVGTIDEAFKSRIHISLYYPPLDKTQTRDIFRLNIAKLKEVESERHRMTGEPQIVIRENEILDFATKHYEDLARSTGCWNGRQIRSAFQIASSLALHNYSTQAELARSRGQAPPAAPVLDRALFDKVQMSTQSFDRHMKKEAGGNDYELPLRVLRGSFSEG</sequence>
<keyword evidence="4" id="KW-1185">Reference proteome</keyword>
<dbReference type="SUPFAM" id="SSF52540">
    <property type="entry name" value="P-loop containing nucleoside triphosphate hydrolases"/>
    <property type="match status" value="1"/>
</dbReference>
<feature type="domain" description="AAA+ ATPase" evidence="2">
    <location>
        <begin position="667"/>
        <end position="794"/>
    </location>
</feature>
<dbReference type="AlphaFoldDB" id="A0A086SZT6"/>
<dbReference type="PANTHER" id="PTHR46411">
    <property type="entry name" value="FAMILY ATPASE, PUTATIVE-RELATED"/>
    <property type="match status" value="1"/>
</dbReference>
<feature type="compositionally biased region" description="Basic residues" evidence="1">
    <location>
        <begin position="1"/>
        <end position="14"/>
    </location>
</feature>
<dbReference type="OrthoDB" id="10042665at2759"/>
<accession>A0A086SZT6</accession>
<dbReference type="GO" id="GO:0005524">
    <property type="term" value="F:ATP binding"/>
    <property type="evidence" value="ECO:0007669"/>
    <property type="project" value="InterPro"/>
</dbReference>
<evidence type="ECO:0000313" key="3">
    <source>
        <dbReference type="EMBL" id="KFH42618.1"/>
    </source>
</evidence>
<evidence type="ECO:0000256" key="1">
    <source>
        <dbReference type="SAM" id="MobiDB-lite"/>
    </source>
</evidence>
<dbReference type="Pfam" id="PF23232">
    <property type="entry name" value="AAA_lid_13"/>
    <property type="match status" value="1"/>
</dbReference>
<dbReference type="Pfam" id="PF22942">
    <property type="entry name" value="DUF7025"/>
    <property type="match status" value="1"/>
</dbReference>
<dbReference type="Gene3D" id="3.40.50.300">
    <property type="entry name" value="P-loop containing nucleotide triphosphate hydrolases"/>
    <property type="match status" value="1"/>
</dbReference>